<dbReference type="GO" id="GO:0016042">
    <property type="term" value="P:lipid catabolic process"/>
    <property type="evidence" value="ECO:0007669"/>
    <property type="project" value="UniProtKB-KW"/>
</dbReference>
<dbReference type="Pfam" id="PF05826">
    <property type="entry name" value="Phospholip_A2_2"/>
    <property type="match status" value="1"/>
</dbReference>
<evidence type="ECO:0000259" key="8">
    <source>
        <dbReference type="Pfam" id="PF05826"/>
    </source>
</evidence>
<dbReference type="Proteomes" id="UP000694843">
    <property type="component" value="Unplaced"/>
</dbReference>
<dbReference type="OrthoDB" id="6075074at2759"/>
<organism evidence="9 10">
    <name type="scientific">Hyalella azteca</name>
    <name type="common">Amphipod</name>
    <dbReference type="NCBI Taxonomy" id="294128"/>
    <lineage>
        <taxon>Eukaryota</taxon>
        <taxon>Metazoa</taxon>
        <taxon>Ecdysozoa</taxon>
        <taxon>Arthropoda</taxon>
        <taxon>Crustacea</taxon>
        <taxon>Multicrustacea</taxon>
        <taxon>Malacostraca</taxon>
        <taxon>Eumalacostraca</taxon>
        <taxon>Peracarida</taxon>
        <taxon>Amphipoda</taxon>
        <taxon>Senticaudata</taxon>
        <taxon>Talitrida</taxon>
        <taxon>Talitroidea</taxon>
        <taxon>Hyalellidae</taxon>
        <taxon>Hyalella</taxon>
    </lineage>
</organism>
<dbReference type="RefSeq" id="XP_018019361.1">
    <property type="nucleotide sequence ID" value="XM_018163872.2"/>
</dbReference>
<evidence type="ECO:0000256" key="6">
    <source>
        <dbReference type="SAM" id="MobiDB-lite"/>
    </source>
</evidence>
<keyword evidence="5" id="KW-0443">Lipid metabolism</keyword>
<keyword evidence="4" id="KW-0442">Lipid degradation</keyword>
<feature type="domain" description="Phospholipase A2-like central" evidence="8">
    <location>
        <begin position="329"/>
        <end position="425"/>
    </location>
</feature>
<sequence length="501" mass="57016">MRSRKCTLKMAFLCWVVTVLCAALLLVATDGARSSVTPTEMSNNRYEHPQHELEDIKTLSHNEGHADQVKVRRRTSLLELHEAHHAASRPTTFVTNTMDTKIGNYPRNTSELGYQKVITETSRPNNVITGEQRNTIQYDSDNNFSFQKRHPEAFFNPEDFETTKYRMPLPRTEPRRARQVTNQNLNLPIIMPLKRPKNVSRSASPNYPWGSHAFGPLHTYTRSPLGTKWNAYFYDQTIAVILEDQDRALLNCTLLEVIPQHEQRAALRSLGQVMALVPLTFRQMVQLSYYCKSTREILAPKSTTQRRIAKNNPTPDVLWDHASSLFSGIMPGTVWCGLGDRARVYEDLGERRELDTCCRAHDHCPVKVRASASRYGIRNTAFSTVSHCLCDDAFRMCLEKAALDDEMAATIGELFFNIIRPQCLVRPRPRPPNPRAGSLTAPGGVTPHEADHEVYRPRLDCLAIDDQNGCRWWTTNPKSLSLNLKIITPNFRYIGPGERKS</sequence>
<dbReference type="GO" id="GO:0005576">
    <property type="term" value="C:extracellular region"/>
    <property type="evidence" value="ECO:0007669"/>
    <property type="project" value="UniProtKB-SubCell"/>
</dbReference>
<feature type="region of interest" description="Disordered" evidence="6">
    <location>
        <begin position="427"/>
        <end position="449"/>
    </location>
</feature>
<dbReference type="AlphaFoldDB" id="A0A8B7P2V4"/>
<protein>
    <submittedName>
        <fullName evidence="10">Uncharacterized protein LOC108675833</fullName>
    </submittedName>
</protein>
<dbReference type="Gene3D" id="1.20.90.10">
    <property type="entry name" value="Phospholipase A2 domain"/>
    <property type="match status" value="1"/>
</dbReference>
<evidence type="ECO:0000256" key="2">
    <source>
        <dbReference type="ARBA" id="ARBA00004613"/>
    </source>
</evidence>
<comment type="subcellular location">
    <subcellularLocation>
        <location evidence="2">Secreted</location>
    </subcellularLocation>
</comment>
<dbReference type="KEGG" id="hazt:108675833"/>
<evidence type="ECO:0000313" key="9">
    <source>
        <dbReference type="Proteomes" id="UP000694843"/>
    </source>
</evidence>
<dbReference type="GO" id="GO:0006644">
    <property type="term" value="P:phospholipid metabolic process"/>
    <property type="evidence" value="ECO:0007669"/>
    <property type="project" value="InterPro"/>
</dbReference>
<evidence type="ECO:0000313" key="10">
    <source>
        <dbReference type="RefSeq" id="XP_018019361.1"/>
    </source>
</evidence>
<evidence type="ECO:0000256" key="7">
    <source>
        <dbReference type="SAM" id="SignalP"/>
    </source>
</evidence>
<evidence type="ECO:0000256" key="4">
    <source>
        <dbReference type="ARBA" id="ARBA00022963"/>
    </source>
</evidence>
<accession>A0A8B7P2V4</accession>
<feature type="chain" id="PRO_5034480197" evidence="7">
    <location>
        <begin position="35"/>
        <end position="501"/>
    </location>
</feature>
<evidence type="ECO:0000256" key="5">
    <source>
        <dbReference type="ARBA" id="ARBA00023098"/>
    </source>
</evidence>
<feature type="signal peptide" evidence="7">
    <location>
        <begin position="1"/>
        <end position="34"/>
    </location>
</feature>
<dbReference type="GO" id="GO:0004623">
    <property type="term" value="F:phospholipase A2 activity"/>
    <property type="evidence" value="ECO:0007669"/>
    <property type="project" value="InterPro"/>
</dbReference>
<dbReference type="GO" id="GO:0050482">
    <property type="term" value="P:arachidonate secretion"/>
    <property type="evidence" value="ECO:0007669"/>
    <property type="project" value="InterPro"/>
</dbReference>
<dbReference type="SUPFAM" id="SSF48619">
    <property type="entry name" value="Phospholipase A2, PLA2"/>
    <property type="match status" value="1"/>
</dbReference>
<reference evidence="10" key="1">
    <citation type="submission" date="2025-08" db="UniProtKB">
        <authorList>
            <consortium name="RefSeq"/>
        </authorList>
    </citation>
    <scope>IDENTIFICATION</scope>
    <source>
        <tissue evidence="10">Whole organism</tissue>
    </source>
</reference>
<proteinExistence type="predicted"/>
<dbReference type="PROSITE" id="PS00118">
    <property type="entry name" value="PA2_HIS"/>
    <property type="match status" value="1"/>
</dbReference>
<keyword evidence="9" id="KW-1185">Reference proteome</keyword>
<dbReference type="InterPro" id="IPR036444">
    <property type="entry name" value="PLipase_A2_dom_sf"/>
</dbReference>
<dbReference type="InterPro" id="IPR033113">
    <property type="entry name" value="PLA2_histidine"/>
</dbReference>
<keyword evidence="7" id="KW-0732">Signal</keyword>
<dbReference type="GeneID" id="108675833"/>
<gene>
    <name evidence="10" type="primary">LOC108675833</name>
</gene>
<keyword evidence="3" id="KW-0964">Secreted</keyword>
<dbReference type="PANTHER" id="PTHR12253">
    <property type="entry name" value="RH14732P"/>
    <property type="match status" value="1"/>
</dbReference>
<name>A0A8B7P2V4_HYAAZ</name>
<evidence type="ECO:0000256" key="1">
    <source>
        <dbReference type="ARBA" id="ARBA00001913"/>
    </source>
</evidence>
<comment type="cofactor">
    <cofactor evidence="1">
        <name>Ca(2+)</name>
        <dbReference type="ChEBI" id="CHEBI:29108"/>
    </cofactor>
</comment>
<evidence type="ECO:0000256" key="3">
    <source>
        <dbReference type="ARBA" id="ARBA00022525"/>
    </source>
</evidence>
<dbReference type="InterPro" id="IPR016090">
    <property type="entry name" value="PLA2-like_dom"/>
</dbReference>